<reference evidence="1 2" key="1">
    <citation type="journal article" date="2016" name="Nat. Commun.">
        <title>Thousands of microbial genomes shed light on interconnected biogeochemical processes in an aquifer system.</title>
        <authorList>
            <person name="Anantharaman K."/>
            <person name="Brown C.T."/>
            <person name="Hug L.A."/>
            <person name="Sharon I."/>
            <person name="Castelle C.J."/>
            <person name="Probst A.J."/>
            <person name="Thomas B.C."/>
            <person name="Singh A."/>
            <person name="Wilkins M.J."/>
            <person name="Karaoz U."/>
            <person name="Brodie E.L."/>
            <person name="Williams K.H."/>
            <person name="Hubbard S.S."/>
            <person name="Banfield J.F."/>
        </authorList>
    </citation>
    <scope>NUCLEOTIDE SEQUENCE [LARGE SCALE GENOMIC DNA]</scope>
</reference>
<accession>A0A1G2MN72</accession>
<dbReference type="Proteomes" id="UP000178413">
    <property type="component" value="Unassembled WGS sequence"/>
</dbReference>
<gene>
    <name evidence="1" type="ORF">A3D50_01485</name>
</gene>
<organism evidence="1 2">
    <name type="scientific">Candidatus Taylorbacteria bacterium RIFCSPHIGHO2_02_FULL_44_12</name>
    <dbReference type="NCBI Taxonomy" id="1802308"/>
    <lineage>
        <taxon>Bacteria</taxon>
        <taxon>Candidatus Tayloriibacteriota</taxon>
    </lineage>
</organism>
<evidence type="ECO:0000313" key="2">
    <source>
        <dbReference type="Proteomes" id="UP000178413"/>
    </source>
</evidence>
<sequence>MKFVLVAGDYAQSEVMEMLGNKLQEKGHAIALFLRRGKKEPLPIEDIRKEIQSSDWLVSGMSNVSDDEVAAVRSAHEYGKLVALYADTFANYRFPAFEPIRGFVKKLFTINQSEADDAASVFPKNTEIVLTGNPRWEEFAFPVFSREEVREQLSVPEDWTIVLCPGDKYLVLLTFTQLPSNMV</sequence>
<name>A0A1G2MN72_9BACT</name>
<comment type="caution">
    <text evidence="1">The sequence shown here is derived from an EMBL/GenBank/DDBJ whole genome shotgun (WGS) entry which is preliminary data.</text>
</comment>
<proteinExistence type="predicted"/>
<protein>
    <submittedName>
        <fullName evidence="1">Uncharacterized protein</fullName>
    </submittedName>
</protein>
<dbReference type="STRING" id="1802308.A3D50_01485"/>
<evidence type="ECO:0000313" key="1">
    <source>
        <dbReference type="EMBL" id="OHA24452.1"/>
    </source>
</evidence>
<dbReference type="AlphaFoldDB" id="A0A1G2MN72"/>
<dbReference type="EMBL" id="MHRM01000004">
    <property type="protein sequence ID" value="OHA24452.1"/>
    <property type="molecule type" value="Genomic_DNA"/>
</dbReference>